<sequence>MRAVAMRRSVLSASAISLALLVTACGGGSQGSGDAPAKGAPGPGKTAAKALTADELAKLMVTEGDVEGHEVGEPGKGEVSDPNSVSAERAECEPVARVLTSLPAGEPVASVQRLVVHETEAAGKGMPSVEELAGMTEKEAEEATIDSLDITKTMTSLWSYDADGAEQSLAALREAGGKCAGGFTMTADGEEQHITGISEEKLAVGEDAVAWTVATKSDGTAADTKVVVFRQGTTLAGFSSFNIASVARGEAYGQPTAVIEAQAAKLG</sequence>
<dbReference type="KEGG" id="snk:CP967_11530"/>
<gene>
    <name evidence="2" type="ORF">CP967_11530</name>
</gene>
<evidence type="ECO:0008006" key="4">
    <source>
        <dbReference type="Google" id="ProtNLM"/>
    </source>
</evidence>
<dbReference type="Proteomes" id="UP000326178">
    <property type="component" value="Chromosome"/>
</dbReference>
<feature type="signal peptide" evidence="1">
    <location>
        <begin position="1"/>
        <end position="24"/>
    </location>
</feature>
<keyword evidence="3" id="KW-1185">Reference proteome</keyword>
<keyword evidence="1" id="KW-0732">Signal</keyword>
<evidence type="ECO:0000313" key="3">
    <source>
        <dbReference type="Proteomes" id="UP000326178"/>
    </source>
</evidence>
<protein>
    <recommendedName>
        <fullName evidence="4">Sensor domain-containing protein</fullName>
    </recommendedName>
</protein>
<name>A0A5J6F983_9ACTN</name>
<accession>A0A5J6F983</accession>
<evidence type="ECO:0000256" key="1">
    <source>
        <dbReference type="SAM" id="SignalP"/>
    </source>
</evidence>
<dbReference type="EMBL" id="CP023702">
    <property type="protein sequence ID" value="QEU72543.1"/>
    <property type="molecule type" value="Genomic_DNA"/>
</dbReference>
<dbReference type="AlphaFoldDB" id="A0A5J6F983"/>
<dbReference type="PROSITE" id="PS51257">
    <property type="entry name" value="PROKAR_LIPOPROTEIN"/>
    <property type="match status" value="1"/>
</dbReference>
<evidence type="ECO:0000313" key="2">
    <source>
        <dbReference type="EMBL" id="QEU72543.1"/>
    </source>
</evidence>
<dbReference type="OrthoDB" id="4180700at2"/>
<feature type="chain" id="PRO_5039019296" description="Sensor domain-containing protein" evidence="1">
    <location>
        <begin position="25"/>
        <end position="267"/>
    </location>
</feature>
<reference evidence="2 3" key="1">
    <citation type="submission" date="2017-09" db="EMBL/GenBank/DDBJ databases">
        <authorList>
            <person name="Lee N."/>
            <person name="Cho B.-K."/>
        </authorList>
    </citation>
    <scope>NUCLEOTIDE SEQUENCE [LARGE SCALE GENOMIC DNA]</scope>
    <source>
        <strain evidence="2 3">ATCC 12769</strain>
    </source>
</reference>
<organism evidence="2 3">
    <name type="scientific">Streptomyces nitrosporeus</name>
    <dbReference type="NCBI Taxonomy" id="28894"/>
    <lineage>
        <taxon>Bacteria</taxon>
        <taxon>Bacillati</taxon>
        <taxon>Actinomycetota</taxon>
        <taxon>Actinomycetes</taxon>
        <taxon>Kitasatosporales</taxon>
        <taxon>Streptomycetaceae</taxon>
        <taxon>Streptomyces</taxon>
    </lineage>
</organism>
<proteinExistence type="predicted"/>